<dbReference type="Proteomes" id="UP000289152">
    <property type="component" value="Unassembled WGS sequence"/>
</dbReference>
<accession>A0A4Q1BJZ5</accession>
<dbReference type="EMBL" id="SDIL01000054">
    <property type="protein sequence ID" value="RXK38068.1"/>
    <property type="molecule type" value="Genomic_DNA"/>
</dbReference>
<dbReference type="InParanoid" id="A0A4Q1BJZ5"/>
<keyword evidence="2" id="KW-1185">Reference proteome</keyword>
<sequence length="116" mass="12937">MTDGEDGLHHTRTRRTAHLCGIPILPAGHEDDLLCMQCGWIRPLRANEPMPDLGVLGEHTVGIITIEESYGPPGFGLKEDGGIDIAGRNDKRKMHMLFVRDRLWHIFHVRGSGGMM</sequence>
<dbReference type="VEuPathDB" id="FungiDB:TREMEDRAFT_62660"/>
<reference evidence="1 2" key="1">
    <citation type="submission" date="2016-06" db="EMBL/GenBank/DDBJ databases">
        <title>Evolution of pathogenesis and genome organization in the Tremellales.</title>
        <authorList>
            <person name="Cuomo C."/>
            <person name="Litvintseva A."/>
            <person name="Heitman J."/>
            <person name="Chen Y."/>
            <person name="Sun S."/>
            <person name="Springer D."/>
            <person name="Dromer F."/>
            <person name="Young S."/>
            <person name="Zeng Q."/>
            <person name="Chapman S."/>
            <person name="Gujja S."/>
            <person name="Saif S."/>
            <person name="Birren B."/>
        </authorList>
    </citation>
    <scope>NUCLEOTIDE SEQUENCE [LARGE SCALE GENOMIC DNA]</scope>
    <source>
        <strain evidence="1 2">ATCC 28783</strain>
    </source>
</reference>
<gene>
    <name evidence="1" type="ORF">M231_04627</name>
</gene>
<organism evidence="1 2">
    <name type="scientific">Tremella mesenterica</name>
    <name type="common">Jelly fungus</name>
    <dbReference type="NCBI Taxonomy" id="5217"/>
    <lineage>
        <taxon>Eukaryota</taxon>
        <taxon>Fungi</taxon>
        <taxon>Dikarya</taxon>
        <taxon>Basidiomycota</taxon>
        <taxon>Agaricomycotina</taxon>
        <taxon>Tremellomycetes</taxon>
        <taxon>Tremellales</taxon>
        <taxon>Tremellaceae</taxon>
        <taxon>Tremella</taxon>
    </lineage>
</organism>
<comment type="caution">
    <text evidence="1">The sequence shown here is derived from an EMBL/GenBank/DDBJ whole genome shotgun (WGS) entry which is preliminary data.</text>
</comment>
<evidence type="ECO:0000313" key="1">
    <source>
        <dbReference type="EMBL" id="RXK38068.1"/>
    </source>
</evidence>
<dbReference type="AlphaFoldDB" id="A0A4Q1BJZ5"/>
<name>A0A4Q1BJZ5_TREME</name>
<protein>
    <submittedName>
        <fullName evidence="1">Uncharacterized protein</fullName>
    </submittedName>
</protein>
<evidence type="ECO:0000313" key="2">
    <source>
        <dbReference type="Proteomes" id="UP000289152"/>
    </source>
</evidence>
<proteinExistence type="predicted"/>